<dbReference type="RefSeq" id="WP_115493259.1">
    <property type="nucleotide sequence ID" value="NZ_JACHWW010000002.1"/>
</dbReference>
<name>A0A395LGS4_9SPHN</name>
<sequence>MCAPEAYRSIGRQAPDFVNHDAAHAELAIDQGYMCERGEVCVALETLEVGHIHAFFFGAQQTISGHGSLGLSFAENHSDIVIGTIRQALEISLRPAFGIAGR</sequence>
<dbReference type="AlphaFoldDB" id="A0A395LGS4"/>
<proteinExistence type="predicted"/>
<dbReference type="Proteomes" id="UP000254101">
    <property type="component" value="Unassembled WGS sequence"/>
</dbReference>
<organism evidence="1 2">
    <name type="scientific">Alteriqipengyuania lutimaris</name>
    <dbReference type="NCBI Taxonomy" id="1538146"/>
    <lineage>
        <taxon>Bacteria</taxon>
        <taxon>Pseudomonadati</taxon>
        <taxon>Pseudomonadota</taxon>
        <taxon>Alphaproteobacteria</taxon>
        <taxon>Sphingomonadales</taxon>
        <taxon>Erythrobacteraceae</taxon>
        <taxon>Alteriqipengyuania</taxon>
    </lineage>
</organism>
<comment type="caution">
    <text evidence="1">The sequence shown here is derived from an EMBL/GenBank/DDBJ whole genome shotgun (WGS) entry which is preliminary data.</text>
</comment>
<gene>
    <name evidence="1" type="ORF">DL238_15090</name>
</gene>
<dbReference type="EMBL" id="QRBB01000002">
    <property type="protein sequence ID" value="RDS75993.1"/>
    <property type="molecule type" value="Genomic_DNA"/>
</dbReference>
<evidence type="ECO:0000313" key="1">
    <source>
        <dbReference type="EMBL" id="RDS75993.1"/>
    </source>
</evidence>
<dbReference type="OrthoDB" id="8479571at2"/>
<reference evidence="1 2" key="1">
    <citation type="submission" date="2018-07" db="EMBL/GenBank/DDBJ databases">
        <title>Erythrobacter nanhaiensis sp. nov., a novel member of the genus Erythrobacter isolated from the South China Sea.</title>
        <authorList>
            <person name="Chen X."/>
            <person name="Liu J."/>
        </authorList>
    </citation>
    <scope>NUCLEOTIDE SEQUENCE [LARGE SCALE GENOMIC DNA]</scope>
    <source>
        <strain evidence="1 2">S-5</strain>
    </source>
</reference>
<accession>A0A395LGS4</accession>
<keyword evidence="2" id="KW-1185">Reference proteome</keyword>
<evidence type="ECO:0000313" key="2">
    <source>
        <dbReference type="Proteomes" id="UP000254101"/>
    </source>
</evidence>
<protein>
    <submittedName>
        <fullName evidence="1">Uncharacterized protein</fullName>
    </submittedName>
</protein>